<proteinExistence type="predicted"/>
<organism evidence="2 3">
    <name type="scientific">Fontibacter flavus</name>
    <dbReference type="NCBI Taxonomy" id="654838"/>
    <lineage>
        <taxon>Bacteria</taxon>
        <taxon>Pseudomonadati</taxon>
        <taxon>Bacteroidota</taxon>
        <taxon>Cytophagia</taxon>
        <taxon>Cytophagales</taxon>
        <taxon>Cyclobacteriaceae</taxon>
        <taxon>Fontibacter</taxon>
    </lineage>
</organism>
<evidence type="ECO:0000259" key="1">
    <source>
        <dbReference type="Pfam" id="PF19573"/>
    </source>
</evidence>
<sequence length="248" mass="27824">MNKINFRIYILALLLSTGMLMPGISFAQYDLGGGLGVAAYSGDIVRRLDQGKIGLQGTLFGRRNFDNVWSMRAALSFGRISAADSITGIDAAAIARDAYFKGNIYEASVVMEYHFLDYTHPQAVYRYSPYGFFGLGYSYYSGSGSAYVFDPEENYGVGTPVIPFGIGVKYRLTDKWTLAAELGFRATFTDFLDKIDDRQPVINRFPDPANPNSPYGVNRGNYSDKDWYYFFGLTISYSFNTIKCYTYN</sequence>
<name>A0ABV6FTC3_9BACT</name>
<protein>
    <submittedName>
        <fullName evidence="2">DUF6089 family protein</fullName>
    </submittedName>
</protein>
<dbReference type="EMBL" id="JBHLWI010000028">
    <property type="protein sequence ID" value="MFC0263114.1"/>
    <property type="molecule type" value="Genomic_DNA"/>
</dbReference>
<feature type="domain" description="DUF6089" evidence="1">
    <location>
        <begin position="62"/>
        <end position="246"/>
    </location>
</feature>
<dbReference type="RefSeq" id="WP_382387582.1">
    <property type="nucleotide sequence ID" value="NZ_JBHLWI010000028.1"/>
</dbReference>
<dbReference type="InterPro" id="IPR045743">
    <property type="entry name" value="DUF6089"/>
</dbReference>
<keyword evidence="3" id="KW-1185">Reference proteome</keyword>
<evidence type="ECO:0000313" key="3">
    <source>
        <dbReference type="Proteomes" id="UP001589797"/>
    </source>
</evidence>
<evidence type="ECO:0000313" key="2">
    <source>
        <dbReference type="EMBL" id="MFC0263114.1"/>
    </source>
</evidence>
<reference evidence="2 3" key="1">
    <citation type="submission" date="2024-09" db="EMBL/GenBank/DDBJ databases">
        <authorList>
            <person name="Sun Q."/>
            <person name="Mori K."/>
        </authorList>
    </citation>
    <scope>NUCLEOTIDE SEQUENCE [LARGE SCALE GENOMIC DNA]</scope>
    <source>
        <strain evidence="2 3">CCM 7650</strain>
    </source>
</reference>
<dbReference type="Pfam" id="PF19573">
    <property type="entry name" value="DUF6089"/>
    <property type="match status" value="1"/>
</dbReference>
<comment type="caution">
    <text evidence="2">The sequence shown here is derived from an EMBL/GenBank/DDBJ whole genome shotgun (WGS) entry which is preliminary data.</text>
</comment>
<dbReference type="SUPFAM" id="SSF56925">
    <property type="entry name" value="OMPA-like"/>
    <property type="match status" value="1"/>
</dbReference>
<accession>A0ABV6FTC3</accession>
<dbReference type="Proteomes" id="UP001589797">
    <property type="component" value="Unassembled WGS sequence"/>
</dbReference>
<dbReference type="InterPro" id="IPR011250">
    <property type="entry name" value="OMP/PagP_B-barrel"/>
</dbReference>
<dbReference type="Gene3D" id="2.40.160.20">
    <property type="match status" value="1"/>
</dbReference>
<gene>
    <name evidence="2" type="ORF">ACFFIP_10510</name>
</gene>